<dbReference type="EMBL" id="FMUE01000008">
    <property type="protein sequence ID" value="SCX29093.1"/>
    <property type="molecule type" value="Genomic_DNA"/>
</dbReference>
<dbReference type="Pfam" id="PF00534">
    <property type="entry name" value="Glycos_transf_1"/>
    <property type="match status" value="1"/>
</dbReference>
<dbReference type="InterPro" id="IPR001296">
    <property type="entry name" value="Glyco_trans_1"/>
</dbReference>
<dbReference type="CDD" id="cd03801">
    <property type="entry name" value="GT4_PimA-like"/>
    <property type="match status" value="1"/>
</dbReference>
<proteinExistence type="predicted"/>
<gene>
    <name evidence="2" type="primary">mshA_2</name>
    <name evidence="2" type="ORF">DSM25559_3275</name>
</gene>
<keyword evidence="2" id="KW-0328">Glycosyltransferase</keyword>
<dbReference type="AlphaFoldDB" id="A0A1R3TU15"/>
<protein>
    <submittedName>
        <fullName evidence="2">D-inositol 3-phosphate glycosyltransferase</fullName>
        <ecNumber evidence="2">2.4.1.250</ecNumber>
    </submittedName>
</protein>
<evidence type="ECO:0000259" key="1">
    <source>
        <dbReference type="Pfam" id="PF00534"/>
    </source>
</evidence>
<dbReference type="EC" id="2.4.1.250" evidence="2"/>
<keyword evidence="2" id="KW-0808">Transferase</keyword>
<evidence type="ECO:0000313" key="2">
    <source>
        <dbReference type="EMBL" id="SCX29093.1"/>
    </source>
</evidence>
<dbReference type="Proteomes" id="UP000187891">
    <property type="component" value="Unassembled WGS sequence"/>
</dbReference>
<dbReference type="Gene3D" id="3.40.50.2000">
    <property type="entry name" value="Glycogen Phosphorylase B"/>
    <property type="match status" value="2"/>
</dbReference>
<dbReference type="InterPro" id="IPR050194">
    <property type="entry name" value="Glycosyltransferase_grp1"/>
</dbReference>
<dbReference type="STRING" id="1907666.DSM25559_3275"/>
<dbReference type="RefSeq" id="WP_077121580.1">
    <property type="nucleotide sequence ID" value="NZ_FMUE01000008.1"/>
</dbReference>
<dbReference type="GO" id="GO:0102710">
    <property type="term" value="F:D-inositol-3-phosphate glycosyltransferase activity"/>
    <property type="evidence" value="ECO:0007669"/>
    <property type="project" value="UniProtKB-EC"/>
</dbReference>
<feature type="domain" description="Glycosyl transferase family 1" evidence="1">
    <location>
        <begin position="206"/>
        <end position="336"/>
    </location>
</feature>
<organism evidence="2 3">
    <name type="scientific">Agrobacterium rosae</name>
    <dbReference type="NCBI Taxonomy" id="1972867"/>
    <lineage>
        <taxon>Bacteria</taxon>
        <taxon>Pseudomonadati</taxon>
        <taxon>Pseudomonadota</taxon>
        <taxon>Alphaproteobacteria</taxon>
        <taxon>Hyphomicrobiales</taxon>
        <taxon>Rhizobiaceae</taxon>
        <taxon>Rhizobium/Agrobacterium group</taxon>
        <taxon>Agrobacterium</taxon>
    </lineage>
</organism>
<name>A0A1R3TU15_9HYPH</name>
<dbReference type="PANTHER" id="PTHR45947:SF3">
    <property type="entry name" value="SULFOQUINOVOSYL TRANSFERASE SQD2"/>
    <property type="match status" value="1"/>
</dbReference>
<evidence type="ECO:0000313" key="3">
    <source>
        <dbReference type="Proteomes" id="UP000187891"/>
    </source>
</evidence>
<accession>A0A1R3TU15</accession>
<reference evidence="3" key="1">
    <citation type="submission" date="2016-10" db="EMBL/GenBank/DDBJ databases">
        <authorList>
            <person name="Wibberg D."/>
        </authorList>
    </citation>
    <scope>NUCLEOTIDE SEQUENCE [LARGE SCALE GENOMIC DNA]</scope>
</reference>
<dbReference type="PANTHER" id="PTHR45947">
    <property type="entry name" value="SULFOQUINOVOSYL TRANSFERASE SQD2"/>
    <property type="match status" value="1"/>
</dbReference>
<sequence length="365" mass="40508">MKIAFYCPLKSPNHPVPSGDRLMARLLMRAMRLGGHEVAVVSELRSFLRQPGGDDTESLKREAQAEKERIAADWLRDGKPDIWFCYHPYYKARDYLGPELCQRFGVAYVTAEASYSAKRNKLGWAETQAGLLTDLRLAAVNICFTHRDRDGLRKAGADIRCTMLPPFIDAFAFTMVTPSPVRYRMATVAMMRAGDKLSSYQALAGALTRLPQDLPWTLDIIGDGPERETVHSIFSAIDRSRLIWHGERNATDIANILSHASIYVWPGHGEAYGLAYLEAQAAGLPIVAERIAGVPEVVRNGETGILTEPGDTRGYADALVSLMTDDDMRRRMAETACRFATDERSLENAAATLNNILTHLPEHAS</sequence>
<dbReference type="SUPFAM" id="SSF53756">
    <property type="entry name" value="UDP-Glycosyltransferase/glycogen phosphorylase"/>
    <property type="match status" value="1"/>
</dbReference>